<dbReference type="PANTHER" id="PTHR21686">
    <property type="entry name" value="DEOXYNUCLEOTIDYLTRANSFERASE TERMINAL-INTERACTING PROTEIN 2"/>
    <property type="match status" value="1"/>
</dbReference>
<dbReference type="PANTHER" id="PTHR21686:SF12">
    <property type="entry name" value="DEOXYNUCLEOTIDYLTRANSFERASE TERMINAL-INTERACTING PROTEIN 2"/>
    <property type="match status" value="1"/>
</dbReference>
<protein>
    <submittedName>
        <fullName evidence="6">Deoxynucleotidyltransferase terminal-interacting protein 2</fullName>
    </submittedName>
</protein>
<reference evidence="6" key="1">
    <citation type="submission" date="2025-08" db="UniProtKB">
        <authorList>
            <consortium name="RefSeq"/>
        </authorList>
    </citation>
    <scope>IDENTIFICATION</scope>
    <source>
        <tissue evidence="6">Blood</tissue>
    </source>
</reference>
<accession>A0AA97JHK3</accession>
<keyword evidence="5" id="KW-1185">Reference proteome</keyword>
<feature type="compositionally biased region" description="Basic and acidic residues" evidence="3">
    <location>
        <begin position="53"/>
        <end position="71"/>
    </location>
</feature>
<dbReference type="InterPro" id="IPR039883">
    <property type="entry name" value="Fcf2/DNTTIP2"/>
</dbReference>
<dbReference type="KEGG" id="emc:129331033"/>
<proteinExistence type="predicted"/>
<comment type="subcellular location">
    <subcellularLocation>
        <location evidence="1">Nucleus</location>
        <location evidence="1">Nucleolus</location>
    </subcellularLocation>
</comment>
<feature type="domain" description="Fcf2 pre-rRNA processing C-terminal" evidence="4">
    <location>
        <begin position="677"/>
        <end position="770"/>
    </location>
</feature>
<dbReference type="GO" id="GO:0003723">
    <property type="term" value="F:RNA binding"/>
    <property type="evidence" value="ECO:0007669"/>
    <property type="project" value="TreeGrafter"/>
</dbReference>
<organism evidence="5 6">
    <name type="scientific">Eublepharis macularius</name>
    <name type="common">Leopard gecko</name>
    <name type="synonym">Cyrtodactylus macularius</name>
    <dbReference type="NCBI Taxonomy" id="481883"/>
    <lineage>
        <taxon>Eukaryota</taxon>
        <taxon>Metazoa</taxon>
        <taxon>Chordata</taxon>
        <taxon>Craniata</taxon>
        <taxon>Vertebrata</taxon>
        <taxon>Euteleostomi</taxon>
        <taxon>Lepidosauria</taxon>
        <taxon>Squamata</taxon>
        <taxon>Bifurcata</taxon>
        <taxon>Gekkota</taxon>
        <taxon>Eublepharidae</taxon>
        <taxon>Eublepharinae</taxon>
        <taxon>Eublepharis</taxon>
    </lineage>
</organism>
<dbReference type="AlphaFoldDB" id="A0AA97JHK3"/>
<feature type="region of interest" description="Disordered" evidence="3">
    <location>
        <begin position="1"/>
        <end position="71"/>
    </location>
</feature>
<name>A0AA97JHK3_EUBMA</name>
<keyword evidence="2" id="KW-0539">Nucleus</keyword>
<evidence type="ECO:0000256" key="3">
    <source>
        <dbReference type="SAM" id="MobiDB-lite"/>
    </source>
</evidence>
<sequence length="795" mass="88848">MVATRRASRRSEPKPPPVGSTDSRTVREIPSMEGSTPMRATRSKSKMNSHPDAIAESRFEKTKDPKTKPDCGEYLEVQAAQNRSEATHLSDSVAELQADGYISEAESNCSSVSGLQTPLFIRITRRRQIVVPCQPDSPAKNRQSKRLLPNEDIKCQEDDISESESCSSTVSGVQTSSAAGITRSRQVKTNISPVGEAQAEEVSDAESWYSGVSTEPSVQFKRMTRSMRLRSQAETISQGQKKSEVVVVVGDEKLPMCITKSQTIMSGLEPTNSDCDKQVSCLSTTQSNEQPNPCKLKYHCESITGGDLKQIVSGSPKKIDREFTKITSKKEMQKDRDCEIVDHAEEKAGKNKTVRESAKKEISNIYETLESTEETCNQTSEKSIKVPEKLSPVKRTVTLSRQTTTNKAKHNMETKKPETRRRTQSCFHQAEIVIEVDKLPETCNVQNDIPTQTIEISDDDCRMSVVSIESQEEPVAEFPLCATTKTQVKESSVVSLCISDESSESDSDLEETNGMTVTASCADSNQNALALDNSISEVLFVIDKTPGLDSCKSYYLEEDTGNDGESTTSKKSSELEENEEEFIDEDEGLLNVTTKVLPFSSSIDPGLNMKDLGGLYIKFDAGKQKPGSHGIVPLKEKKKDELLQKSTITPDFEKRECVPPLRESVYQLKKQRRAEREKTTGDGWFGMKAPEMTSELKNDLQALKMRAAIDPKRFYKKNDREGLPKYFQVGTIVDSPVDFYHARIPKKERKKTIVEELLADSEFRRYNKRKYQDIMAEKAALAAGKKNKKKKKFHK</sequence>
<evidence type="ECO:0000256" key="2">
    <source>
        <dbReference type="ARBA" id="ARBA00023242"/>
    </source>
</evidence>
<dbReference type="GO" id="GO:0006396">
    <property type="term" value="P:RNA processing"/>
    <property type="evidence" value="ECO:0007669"/>
    <property type="project" value="TreeGrafter"/>
</dbReference>
<dbReference type="InterPro" id="IPR014810">
    <property type="entry name" value="Fcf2_C"/>
</dbReference>
<feature type="region of interest" description="Disordered" evidence="3">
    <location>
        <begin position="555"/>
        <end position="576"/>
    </location>
</feature>
<dbReference type="RefSeq" id="XP_054837327.1">
    <property type="nucleotide sequence ID" value="XM_054981352.1"/>
</dbReference>
<feature type="compositionally biased region" description="Polar residues" evidence="3">
    <location>
        <begin position="172"/>
        <end position="184"/>
    </location>
</feature>
<gene>
    <name evidence="6" type="primary">DNTTIP2</name>
</gene>
<dbReference type="CTD" id="30836"/>
<dbReference type="GeneID" id="129331033"/>
<evidence type="ECO:0000256" key="1">
    <source>
        <dbReference type="ARBA" id="ARBA00004604"/>
    </source>
</evidence>
<dbReference type="Pfam" id="PF08698">
    <property type="entry name" value="Fcf2"/>
    <property type="match status" value="1"/>
</dbReference>
<feature type="compositionally biased region" description="Basic and acidic residues" evidence="3">
    <location>
        <begin position="410"/>
        <end position="421"/>
    </location>
</feature>
<dbReference type="GO" id="GO:0005730">
    <property type="term" value="C:nucleolus"/>
    <property type="evidence" value="ECO:0007669"/>
    <property type="project" value="UniProtKB-SubCell"/>
</dbReference>
<evidence type="ECO:0000313" key="5">
    <source>
        <dbReference type="Proteomes" id="UP001190640"/>
    </source>
</evidence>
<evidence type="ECO:0000259" key="4">
    <source>
        <dbReference type="Pfam" id="PF08698"/>
    </source>
</evidence>
<dbReference type="Proteomes" id="UP001190640">
    <property type="component" value="Chromosome 5"/>
</dbReference>
<feature type="region of interest" description="Disordered" evidence="3">
    <location>
        <begin position="401"/>
        <end position="423"/>
    </location>
</feature>
<evidence type="ECO:0000313" key="6">
    <source>
        <dbReference type="RefSeq" id="XP_054837327.1"/>
    </source>
</evidence>
<feature type="region of interest" description="Disordered" evidence="3">
    <location>
        <begin position="158"/>
        <end position="184"/>
    </location>
</feature>